<sequence>MRIFSISMFVKEESNFYRSRFTEAAESGGEHVRGAIMEGNKHSKPGVIVGTHVKCFVTP</sequence>
<dbReference type="Proteomes" id="UP000654345">
    <property type="component" value="Unassembled WGS sequence"/>
</dbReference>
<proteinExistence type="predicted"/>
<organism evidence="1 2">
    <name type="scientific">Ktedonobacter robiniae</name>
    <dbReference type="NCBI Taxonomy" id="2778365"/>
    <lineage>
        <taxon>Bacteria</taxon>
        <taxon>Bacillati</taxon>
        <taxon>Chloroflexota</taxon>
        <taxon>Ktedonobacteria</taxon>
        <taxon>Ktedonobacterales</taxon>
        <taxon>Ktedonobacteraceae</taxon>
        <taxon>Ktedonobacter</taxon>
    </lineage>
</organism>
<gene>
    <name evidence="1" type="ORF">KSB_09710</name>
</gene>
<accession>A0ABQ3UIE6</accession>
<protein>
    <submittedName>
        <fullName evidence="1">Uncharacterized protein</fullName>
    </submittedName>
</protein>
<evidence type="ECO:0000313" key="2">
    <source>
        <dbReference type="Proteomes" id="UP000654345"/>
    </source>
</evidence>
<keyword evidence="2" id="KW-1185">Reference proteome</keyword>
<comment type="caution">
    <text evidence="1">The sequence shown here is derived from an EMBL/GenBank/DDBJ whole genome shotgun (WGS) entry which is preliminary data.</text>
</comment>
<evidence type="ECO:0000313" key="1">
    <source>
        <dbReference type="EMBL" id="GHO52496.1"/>
    </source>
</evidence>
<reference evidence="1 2" key="1">
    <citation type="journal article" date="2021" name="Int. J. Syst. Evol. Microbiol.">
        <title>Reticulibacter mediterranei gen. nov., sp. nov., within the new family Reticulibacteraceae fam. nov., and Ktedonospora formicarum gen. nov., sp. nov., Ktedonobacter robiniae sp. nov., Dictyobacter formicarum sp. nov. and Dictyobacter arantiisoli sp. nov., belonging to the class Ktedonobacteria.</title>
        <authorList>
            <person name="Yabe S."/>
            <person name="Zheng Y."/>
            <person name="Wang C.M."/>
            <person name="Sakai Y."/>
            <person name="Abe K."/>
            <person name="Yokota A."/>
            <person name="Donadio S."/>
            <person name="Cavaletti L."/>
            <person name="Monciardini P."/>
        </authorList>
    </citation>
    <scope>NUCLEOTIDE SEQUENCE [LARGE SCALE GENOMIC DNA]</scope>
    <source>
        <strain evidence="1 2">SOSP1-30</strain>
    </source>
</reference>
<dbReference type="EMBL" id="BNJG01000001">
    <property type="protein sequence ID" value="GHO52496.1"/>
    <property type="molecule type" value="Genomic_DNA"/>
</dbReference>
<name>A0ABQ3UIE6_9CHLR</name>